<protein>
    <submittedName>
        <fullName evidence="2">Uncharacterized protein</fullName>
    </submittedName>
</protein>
<gene>
    <name evidence="2" type="ORF">B2G88_15555</name>
</gene>
<dbReference type="RefSeq" id="WP_054863851.1">
    <property type="nucleotide sequence ID" value="NZ_MWPH01000003.1"/>
</dbReference>
<organism evidence="2 3">
    <name type="scientific">Natronolimnobius baerhuensis</name>
    <dbReference type="NCBI Taxonomy" id="253108"/>
    <lineage>
        <taxon>Archaea</taxon>
        <taxon>Methanobacteriati</taxon>
        <taxon>Methanobacteriota</taxon>
        <taxon>Stenosarchaea group</taxon>
        <taxon>Halobacteria</taxon>
        <taxon>Halobacteriales</taxon>
        <taxon>Natrialbaceae</taxon>
        <taxon>Natronolimnobius</taxon>
    </lineage>
</organism>
<evidence type="ECO:0000256" key="1">
    <source>
        <dbReference type="SAM" id="Phobius"/>
    </source>
</evidence>
<sequence>MESAAPSDTRPSRTDIANRLTLQLFGIGLLAVLISALVPVLLGPVGPLGMVLLLFPYGLILWLVVHAVFAALEDLIQLKLAEQS</sequence>
<keyword evidence="1" id="KW-0812">Transmembrane</keyword>
<comment type="caution">
    <text evidence="2">The sequence shown here is derived from an EMBL/GenBank/DDBJ whole genome shotgun (WGS) entry which is preliminary data.</text>
</comment>
<feature type="transmembrane region" description="Helical" evidence="1">
    <location>
        <begin position="20"/>
        <end position="42"/>
    </location>
</feature>
<evidence type="ECO:0000313" key="3">
    <source>
        <dbReference type="Proteomes" id="UP000196084"/>
    </source>
</evidence>
<dbReference type="AlphaFoldDB" id="A0A202E6M4"/>
<proteinExistence type="predicted"/>
<keyword evidence="1" id="KW-0472">Membrane</keyword>
<accession>A0A202E6M4</accession>
<reference evidence="2 3" key="1">
    <citation type="submission" date="2017-02" db="EMBL/GenBank/DDBJ databases">
        <title>Natronthermophilus aegyptiacus gen. nov.,sp. nov., an aerobic, extremely halophilic alkalithermophilic archaeon isolated from the athalassohaline Wadi An Natrun, Egypt.</title>
        <authorList>
            <person name="Zhao B."/>
        </authorList>
    </citation>
    <scope>NUCLEOTIDE SEQUENCE [LARGE SCALE GENOMIC DNA]</scope>
    <source>
        <strain evidence="2 3">CGMCC 1.3597</strain>
    </source>
</reference>
<feature type="transmembrane region" description="Helical" evidence="1">
    <location>
        <begin position="48"/>
        <end position="72"/>
    </location>
</feature>
<dbReference type="EMBL" id="MWPH01000003">
    <property type="protein sequence ID" value="OVE83834.1"/>
    <property type="molecule type" value="Genomic_DNA"/>
</dbReference>
<keyword evidence="3" id="KW-1185">Reference proteome</keyword>
<evidence type="ECO:0000313" key="2">
    <source>
        <dbReference type="EMBL" id="OVE83834.1"/>
    </source>
</evidence>
<keyword evidence="1" id="KW-1133">Transmembrane helix</keyword>
<name>A0A202E6M4_9EURY</name>
<dbReference type="OrthoDB" id="381059at2157"/>
<dbReference type="Proteomes" id="UP000196084">
    <property type="component" value="Unassembled WGS sequence"/>
</dbReference>